<evidence type="ECO:0000313" key="2">
    <source>
        <dbReference type="EMBL" id="ORW02295.1"/>
    </source>
</evidence>
<evidence type="ECO:0000313" key="3">
    <source>
        <dbReference type="Proteomes" id="UP000193487"/>
    </source>
</evidence>
<accession>A0A1X1XTW2</accession>
<evidence type="ECO:0000256" key="1">
    <source>
        <dbReference type="SAM" id="Phobius"/>
    </source>
</evidence>
<dbReference type="AlphaFoldDB" id="A0A1X1XTW2"/>
<keyword evidence="3" id="KW-1185">Reference proteome</keyword>
<keyword evidence="1" id="KW-0472">Membrane</keyword>
<organism evidence="2 3">
    <name type="scientific">Mycobacterium kyorinense</name>
    <dbReference type="NCBI Taxonomy" id="487514"/>
    <lineage>
        <taxon>Bacteria</taxon>
        <taxon>Bacillati</taxon>
        <taxon>Actinomycetota</taxon>
        <taxon>Actinomycetes</taxon>
        <taxon>Mycobacteriales</taxon>
        <taxon>Mycobacteriaceae</taxon>
        <taxon>Mycobacterium</taxon>
    </lineage>
</organism>
<dbReference type="Proteomes" id="UP000193487">
    <property type="component" value="Unassembled WGS sequence"/>
</dbReference>
<feature type="transmembrane region" description="Helical" evidence="1">
    <location>
        <begin position="40"/>
        <end position="60"/>
    </location>
</feature>
<comment type="caution">
    <text evidence="2">The sequence shown here is derived from an EMBL/GenBank/DDBJ whole genome shotgun (WGS) entry which is preliminary data.</text>
</comment>
<proteinExistence type="predicted"/>
<sequence length="93" mass="10525">MSEFKIARTRSDWVRFTAIMLTAALSLGNAARFAGQNSWISMALTLAGGLCLVTVAFATISTNRRVRRWVTWGQTHDTLCVNLRAEIRLLRRR</sequence>
<reference evidence="2 3" key="1">
    <citation type="submission" date="2016-01" db="EMBL/GenBank/DDBJ databases">
        <title>The new phylogeny of the genus Mycobacterium.</title>
        <authorList>
            <person name="Tarcisio F."/>
            <person name="Conor M."/>
            <person name="Antonella G."/>
            <person name="Elisabetta G."/>
            <person name="Giulia F.S."/>
            <person name="Sara T."/>
            <person name="Anna F."/>
            <person name="Clotilde B."/>
            <person name="Roberto B."/>
            <person name="Veronica D.S."/>
            <person name="Fabio R."/>
            <person name="Monica P."/>
            <person name="Olivier J."/>
            <person name="Enrico T."/>
            <person name="Nicola S."/>
        </authorList>
    </citation>
    <scope>NUCLEOTIDE SEQUENCE [LARGE SCALE GENOMIC DNA]</scope>
    <source>
        <strain evidence="2 3">DSM 45166</strain>
    </source>
</reference>
<keyword evidence="1" id="KW-0812">Transmembrane</keyword>
<dbReference type="EMBL" id="LQPE01000134">
    <property type="protein sequence ID" value="ORW02295.1"/>
    <property type="molecule type" value="Genomic_DNA"/>
</dbReference>
<name>A0A1X1XTW2_9MYCO</name>
<keyword evidence="1" id="KW-1133">Transmembrane helix</keyword>
<dbReference type="RefSeq" id="WP_085241362.1">
    <property type="nucleotide sequence ID" value="NZ_LQPE01000134.1"/>
</dbReference>
<protein>
    <submittedName>
        <fullName evidence="2">Uncharacterized protein</fullName>
    </submittedName>
</protein>
<gene>
    <name evidence="2" type="ORF">AWC14_07260</name>
</gene>